<dbReference type="AlphaFoldDB" id="A8NRZ9"/>
<accession>A8NRZ9</accession>
<reference evidence="1" key="1">
    <citation type="journal article" date="2007" name="Science">
        <title>Draft genome of the filarial nematode parasite Brugia malayi.</title>
        <authorList>
            <person name="Ghedin E."/>
            <person name="Wang S."/>
            <person name="Spiro D."/>
            <person name="Caler E."/>
            <person name="Zhao Q."/>
            <person name="Crabtree J."/>
            <person name="Allen J.E."/>
            <person name="Delcher A.L."/>
            <person name="Guiliano D.B."/>
            <person name="Miranda-Saavedra D."/>
            <person name="Angiuoli S.V."/>
            <person name="Creasy T."/>
            <person name="Amedeo P."/>
            <person name="Haas B."/>
            <person name="El-Sayed N.M."/>
            <person name="Wortman J.R."/>
            <person name="Feldblyum T."/>
            <person name="Tallon L."/>
            <person name="Schatz M."/>
            <person name="Shumway M."/>
            <person name="Koo H."/>
            <person name="Salzberg S.L."/>
            <person name="Schobel S."/>
            <person name="Pertea M."/>
            <person name="Pop M."/>
            <person name="White O."/>
            <person name="Barton G.J."/>
            <person name="Carlow C.K."/>
            <person name="Crawford M.J."/>
            <person name="Daub J."/>
            <person name="Dimmic M.W."/>
            <person name="Estes C.F."/>
            <person name="Foster J.M."/>
            <person name="Ganatra M."/>
            <person name="Gregory W.F."/>
            <person name="Johnson N.M."/>
            <person name="Jin J."/>
            <person name="Komuniecki R."/>
            <person name="Korf I."/>
            <person name="Kumar S."/>
            <person name="Laney S."/>
            <person name="Li B.W."/>
            <person name="Li W."/>
            <person name="Lindblom T.H."/>
            <person name="Lustigman S."/>
            <person name="Ma D."/>
            <person name="Maina C.V."/>
            <person name="Martin D.M."/>
            <person name="McCarter J.P."/>
            <person name="McReynolds L."/>
            <person name="Mitreva M."/>
            <person name="Nutman T.B."/>
            <person name="Parkinson J."/>
            <person name="Peregrin-Alvarez J.M."/>
            <person name="Poole C."/>
            <person name="Ren Q."/>
            <person name="Saunders L."/>
            <person name="Sluder A.E."/>
            <person name="Smith K."/>
            <person name="Stanke M."/>
            <person name="Unnasch T.R."/>
            <person name="Ware J."/>
            <person name="Wei A.D."/>
            <person name="Weil G."/>
            <person name="Williams D.J."/>
            <person name="Zhang Y."/>
            <person name="Williams S.A."/>
            <person name="Fraser-Liggett C."/>
            <person name="Slatko B."/>
            <person name="Blaxter M.L."/>
            <person name="Scott A.L."/>
        </authorList>
    </citation>
    <scope>NUCLEOTIDE SEQUENCE [LARGE SCALE GENOMIC DNA]</scope>
</reference>
<evidence type="ECO:0000313" key="1">
    <source>
        <dbReference type="EMBL" id="EDP37989.1"/>
    </source>
</evidence>
<sequence>MYDVPLEEVFDLEEILDYNSFNETLLLENTCKFPIIEPNEPNLDGYIEHYRSIHCNSQMPNMASMDDGYLIVHGELEPWKQIRLPKYKCYYQGLSGGLYPNISWYQLIDDPIEVICKYFSNFKCKN</sequence>
<dbReference type="EMBL" id="DS237857">
    <property type="protein sequence ID" value="EDP37989.1"/>
    <property type="molecule type" value="Genomic_DNA"/>
</dbReference>
<proteinExistence type="predicted"/>
<protein>
    <submittedName>
        <fullName evidence="1">Uncharacterized protein</fullName>
    </submittedName>
</protein>
<gene>
    <name evidence="1" type="ORF">Bm1_08515</name>
</gene>
<organism evidence="1">
    <name type="scientific">Brugia malayi</name>
    <name type="common">Filarial nematode worm</name>
    <dbReference type="NCBI Taxonomy" id="6279"/>
    <lineage>
        <taxon>Eukaryota</taxon>
        <taxon>Metazoa</taxon>
        <taxon>Ecdysozoa</taxon>
        <taxon>Nematoda</taxon>
        <taxon>Chromadorea</taxon>
        <taxon>Rhabditida</taxon>
        <taxon>Spirurina</taxon>
        <taxon>Spiruromorpha</taxon>
        <taxon>Filarioidea</taxon>
        <taxon>Onchocercidae</taxon>
        <taxon>Brugia</taxon>
    </lineage>
</organism>
<name>A8NRZ9_BRUMA</name>